<evidence type="ECO:0000256" key="1">
    <source>
        <dbReference type="ARBA" id="ARBA00004286"/>
    </source>
</evidence>
<dbReference type="PROSITE" id="PS50867">
    <property type="entry name" value="PRE_SET"/>
    <property type="match status" value="1"/>
</dbReference>
<dbReference type="PROSITE" id="PS50280">
    <property type="entry name" value="SET"/>
    <property type="match status" value="1"/>
</dbReference>
<dbReference type="Pfam" id="PF05033">
    <property type="entry name" value="Pre-SET"/>
    <property type="match status" value="1"/>
</dbReference>
<dbReference type="EMBL" id="JAJJMA010078831">
    <property type="protein sequence ID" value="MCL7028377.1"/>
    <property type="molecule type" value="Genomic_DNA"/>
</dbReference>
<evidence type="ECO:0000259" key="12">
    <source>
        <dbReference type="PROSITE" id="PS50868"/>
    </source>
</evidence>
<dbReference type="SUPFAM" id="SSF82199">
    <property type="entry name" value="SET domain"/>
    <property type="match status" value="1"/>
</dbReference>
<evidence type="ECO:0000256" key="8">
    <source>
        <dbReference type="PROSITE-ProRule" id="PRU00358"/>
    </source>
</evidence>
<dbReference type="Gene3D" id="2.30.280.10">
    <property type="entry name" value="SRA-YDG"/>
    <property type="match status" value="1"/>
</dbReference>
<dbReference type="InterPro" id="IPR046341">
    <property type="entry name" value="SET_dom_sf"/>
</dbReference>
<keyword evidence="15" id="KW-1185">Reference proteome</keyword>
<evidence type="ECO:0000256" key="3">
    <source>
        <dbReference type="ARBA" id="ARBA00022603"/>
    </source>
</evidence>
<feature type="region of interest" description="Disordered" evidence="9">
    <location>
        <begin position="66"/>
        <end position="103"/>
    </location>
</feature>
<dbReference type="PROSITE" id="PS51575">
    <property type="entry name" value="SAM_MT43_SUVAR39_2"/>
    <property type="match status" value="1"/>
</dbReference>
<keyword evidence="6" id="KW-0156">Chromatin regulator</keyword>
<comment type="caution">
    <text evidence="14">The sequence shown here is derived from an EMBL/GenBank/DDBJ whole genome shotgun (WGS) entry which is preliminary data.</text>
</comment>
<gene>
    <name evidence="14" type="ORF">MKW94_017498</name>
</gene>
<evidence type="ECO:0000256" key="2">
    <source>
        <dbReference type="ARBA" id="ARBA00022454"/>
    </source>
</evidence>
<evidence type="ECO:0000256" key="7">
    <source>
        <dbReference type="ARBA" id="ARBA00023242"/>
    </source>
</evidence>
<keyword evidence="3" id="KW-0489">Methyltransferase</keyword>
<protein>
    <submittedName>
        <fullName evidence="14">Uncharacterized protein</fullName>
    </submittedName>
</protein>
<keyword evidence="7 8" id="KW-0539">Nucleus</keyword>
<feature type="domain" description="YDG" evidence="13">
    <location>
        <begin position="272"/>
        <end position="424"/>
    </location>
</feature>
<dbReference type="PANTHER" id="PTHR45660">
    <property type="entry name" value="HISTONE-LYSINE N-METHYLTRANSFERASE SETMAR"/>
    <property type="match status" value="1"/>
</dbReference>
<dbReference type="PROSITE" id="PS51015">
    <property type="entry name" value="YDG"/>
    <property type="match status" value="1"/>
</dbReference>
<reference evidence="14" key="1">
    <citation type="submission" date="2022-03" db="EMBL/GenBank/DDBJ databases">
        <title>A functionally conserved STORR gene fusion in Papaver species that diverged 16.8 million years ago.</title>
        <authorList>
            <person name="Catania T."/>
        </authorList>
    </citation>
    <scope>NUCLEOTIDE SEQUENCE</scope>
    <source>
        <strain evidence="14">S-191538</strain>
    </source>
</reference>
<comment type="subcellular location">
    <subcellularLocation>
        <location evidence="1">Chromosome</location>
    </subcellularLocation>
    <subcellularLocation>
        <location evidence="8">Nucleus</location>
    </subcellularLocation>
</comment>
<organism evidence="14 15">
    <name type="scientific">Papaver nudicaule</name>
    <name type="common">Iceland poppy</name>
    <dbReference type="NCBI Taxonomy" id="74823"/>
    <lineage>
        <taxon>Eukaryota</taxon>
        <taxon>Viridiplantae</taxon>
        <taxon>Streptophyta</taxon>
        <taxon>Embryophyta</taxon>
        <taxon>Tracheophyta</taxon>
        <taxon>Spermatophyta</taxon>
        <taxon>Magnoliopsida</taxon>
        <taxon>Ranunculales</taxon>
        <taxon>Papaveraceae</taxon>
        <taxon>Papaveroideae</taxon>
        <taxon>Papaver</taxon>
    </lineage>
</organism>
<dbReference type="SMART" id="SM00317">
    <property type="entry name" value="SET"/>
    <property type="match status" value="1"/>
</dbReference>
<dbReference type="InterPro" id="IPR003616">
    <property type="entry name" value="Post-SET_dom"/>
</dbReference>
<dbReference type="InterPro" id="IPR007728">
    <property type="entry name" value="Pre-SET_dom"/>
</dbReference>
<evidence type="ECO:0000259" key="13">
    <source>
        <dbReference type="PROSITE" id="PS51015"/>
    </source>
</evidence>
<feature type="domain" description="SET" evidence="10">
    <location>
        <begin position="558"/>
        <end position="705"/>
    </location>
</feature>
<dbReference type="SUPFAM" id="SSF88697">
    <property type="entry name" value="PUA domain-like"/>
    <property type="match status" value="1"/>
</dbReference>
<accession>A0AA41S1I6</accession>
<evidence type="ECO:0000256" key="5">
    <source>
        <dbReference type="ARBA" id="ARBA00022691"/>
    </source>
</evidence>
<dbReference type="Gene3D" id="2.170.270.10">
    <property type="entry name" value="SET domain"/>
    <property type="match status" value="1"/>
</dbReference>
<dbReference type="GO" id="GO:0008270">
    <property type="term" value="F:zinc ion binding"/>
    <property type="evidence" value="ECO:0007669"/>
    <property type="project" value="InterPro"/>
</dbReference>
<dbReference type="InterPro" id="IPR015947">
    <property type="entry name" value="PUA-like_sf"/>
</dbReference>
<evidence type="ECO:0000256" key="6">
    <source>
        <dbReference type="ARBA" id="ARBA00022853"/>
    </source>
</evidence>
<evidence type="ECO:0000256" key="4">
    <source>
        <dbReference type="ARBA" id="ARBA00022679"/>
    </source>
</evidence>
<feature type="domain" description="Post-SET" evidence="12">
    <location>
        <begin position="719"/>
        <end position="735"/>
    </location>
</feature>
<keyword evidence="5" id="KW-0949">S-adenosyl-L-methionine</keyword>
<dbReference type="InterPro" id="IPR025794">
    <property type="entry name" value="H3-K9-MeTrfase_plant"/>
</dbReference>
<evidence type="ECO:0000313" key="15">
    <source>
        <dbReference type="Proteomes" id="UP001177140"/>
    </source>
</evidence>
<feature type="domain" description="Pre-SET" evidence="11">
    <location>
        <begin position="495"/>
        <end position="555"/>
    </location>
</feature>
<dbReference type="PANTHER" id="PTHR45660:SF46">
    <property type="entry name" value="HISTONE-LYSINE N-METHYLTRANSFERASE, H3 LYSINE-9 SPECIFIC SUVH6"/>
    <property type="match status" value="1"/>
</dbReference>
<proteinExistence type="predicted"/>
<sequence>MVVYSVYDEYNRRREISAIREFPKDCGKKKVVVMVSEPDLHLGSDEFPPRRRRVSAVRRFPIGWKSNVPRVSNDDRSVEDDGDSVSGKVNKENQGGGSDTIVGSTGERMIVQGLMAAKNCPWRNAAKGDVRSTTKQGTTASRQMQQNMEITPYARHSLEYNSAQYTSSDAENEASEHDDMGGSISSVPRPPRSKLRVSQMCRPASNNDKVVTRSEVRETLRLFQSKFRKLLREEESKSKDPGTPTTKRIDIVTYNEMKEEDKFVNTGAKKLGHVPGVGVGDEFHYRVELCIVGLHGPFQDGIDYVMKGGKNVATSVVSSGGYDDIDNFDVLVYSGQGGNPDGRKKKAAEDQKLERGNLALKNSMDEKTPVRVIRGFKETKRHDSFDTRSKMGVTYTYDGLYLVERYWQEKGRHGNNVFMFEMRRMPRQPELALREVHKLKNLKVREGLCVVDISQGVEKMRICAVNTLDSLKPPQFKYTAKMKYTSRHNVIPLKGGCECKGMCSDSKKCLCAVKNGGEIPFNHSGAIVEAKLLVYECGPLCKCPPSCYNRVSQHGIKFQLEIFKTTSRGWGVRSLNSIPSGSFICQYTGELLSEKEADQRTGNDEYLFDLGRSKSSNQSMGAGLSNVISPDLQSTDISGENAEEEGFTIDAFEYGSVGRFINHSCSPNLVAQRVLYDHDDVRMPHIMLFAAENIPPLRELTYDYNYVVDTVYDSAGNIKIKECYCGSSECTGRMY</sequence>
<dbReference type="PROSITE" id="PS50868">
    <property type="entry name" value="POST_SET"/>
    <property type="match status" value="1"/>
</dbReference>
<dbReference type="InterPro" id="IPR003105">
    <property type="entry name" value="SRA_YDG"/>
</dbReference>
<feature type="region of interest" description="Disordered" evidence="9">
    <location>
        <begin position="164"/>
        <end position="210"/>
    </location>
</feature>
<name>A0AA41S1I6_PAPNU</name>
<dbReference type="Pfam" id="PF00856">
    <property type="entry name" value="SET"/>
    <property type="match status" value="1"/>
</dbReference>
<dbReference type="InterPro" id="IPR036987">
    <property type="entry name" value="SRA-YDG_sf"/>
</dbReference>
<dbReference type="GO" id="GO:0005634">
    <property type="term" value="C:nucleus"/>
    <property type="evidence" value="ECO:0007669"/>
    <property type="project" value="UniProtKB-SubCell"/>
</dbReference>
<dbReference type="Proteomes" id="UP001177140">
    <property type="component" value="Unassembled WGS sequence"/>
</dbReference>
<evidence type="ECO:0000259" key="10">
    <source>
        <dbReference type="PROSITE" id="PS50280"/>
    </source>
</evidence>
<evidence type="ECO:0000256" key="9">
    <source>
        <dbReference type="SAM" id="MobiDB-lite"/>
    </source>
</evidence>
<dbReference type="GO" id="GO:0003690">
    <property type="term" value="F:double-stranded DNA binding"/>
    <property type="evidence" value="ECO:0007669"/>
    <property type="project" value="TreeGrafter"/>
</dbReference>
<dbReference type="GO" id="GO:0032259">
    <property type="term" value="P:methylation"/>
    <property type="evidence" value="ECO:0007669"/>
    <property type="project" value="UniProtKB-KW"/>
</dbReference>
<evidence type="ECO:0000259" key="11">
    <source>
        <dbReference type="PROSITE" id="PS50867"/>
    </source>
</evidence>
<dbReference type="InterPro" id="IPR001214">
    <property type="entry name" value="SET_dom"/>
</dbReference>
<evidence type="ECO:0000313" key="14">
    <source>
        <dbReference type="EMBL" id="MCL7028377.1"/>
    </source>
</evidence>
<keyword evidence="4" id="KW-0808">Transferase</keyword>
<keyword evidence="2" id="KW-0158">Chromosome</keyword>
<dbReference type="SMART" id="SM00466">
    <property type="entry name" value="SRA"/>
    <property type="match status" value="1"/>
</dbReference>
<dbReference type="AlphaFoldDB" id="A0AA41S1I6"/>
<dbReference type="GO" id="GO:0005694">
    <property type="term" value="C:chromosome"/>
    <property type="evidence" value="ECO:0007669"/>
    <property type="project" value="UniProtKB-SubCell"/>
</dbReference>
<dbReference type="InterPro" id="IPR051357">
    <property type="entry name" value="H3K9_HMTase_SUVAR3-9"/>
</dbReference>
<dbReference type="Pfam" id="PF02182">
    <property type="entry name" value="SAD_SRA"/>
    <property type="match status" value="1"/>
</dbReference>
<dbReference type="GO" id="GO:0042054">
    <property type="term" value="F:histone methyltransferase activity"/>
    <property type="evidence" value="ECO:0007669"/>
    <property type="project" value="InterPro"/>
</dbReference>
<dbReference type="SMART" id="SM00468">
    <property type="entry name" value="PreSET"/>
    <property type="match status" value="1"/>
</dbReference>